<protein>
    <recommendedName>
        <fullName evidence="1">Transferrin-like domain-containing protein</fullName>
    </recommendedName>
</protein>
<gene>
    <name evidence="2" type="ORF">g.4745</name>
</gene>
<feature type="non-terminal residue" evidence="2">
    <location>
        <position position="1"/>
    </location>
</feature>
<sequence length="113" mass="12478">KIYTYIGLNEYINSTFNAKLILYLESLVTVGSCSTNLTLTENRIKVNADFFGDSCVAGPWLPDRERDAELKRSYPSLCAACASHRCSEKDFYWGTSGALACMSDGVGDVTWAE</sequence>
<dbReference type="Pfam" id="PF00405">
    <property type="entry name" value="Transferrin"/>
    <property type="match status" value="1"/>
</dbReference>
<name>A0A1E1WTG1_PECGO</name>
<feature type="non-terminal residue" evidence="2">
    <location>
        <position position="113"/>
    </location>
</feature>
<reference evidence="2" key="1">
    <citation type="submission" date="2015-09" db="EMBL/GenBank/DDBJ databases">
        <title>De novo assembly of Pectinophora gossypiella (Pink Bollworm) gut transcriptome.</title>
        <authorList>
            <person name="Tassone E.E."/>
        </authorList>
    </citation>
    <scope>NUCLEOTIDE SEQUENCE</scope>
</reference>
<dbReference type="PANTHER" id="PTHR11485">
    <property type="entry name" value="TRANSFERRIN"/>
    <property type="match status" value="1"/>
</dbReference>
<dbReference type="PRINTS" id="PR00422">
    <property type="entry name" value="TRANSFERRIN"/>
</dbReference>
<dbReference type="SUPFAM" id="SSF53850">
    <property type="entry name" value="Periplasmic binding protein-like II"/>
    <property type="match status" value="1"/>
</dbReference>
<proteinExistence type="predicted"/>
<feature type="domain" description="Transferrin-like" evidence="1">
    <location>
        <begin position="1"/>
        <end position="113"/>
    </location>
</feature>
<dbReference type="PANTHER" id="PTHR11485:SF34">
    <property type="entry name" value="SIGNAL RECOGNITION PARTICLE RECEPTOR SUBUNIT BETA"/>
    <property type="match status" value="1"/>
</dbReference>
<dbReference type="OrthoDB" id="8170333at2759"/>
<dbReference type="AlphaFoldDB" id="A0A1E1WTG1"/>
<dbReference type="InterPro" id="IPR001156">
    <property type="entry name" value="Transferrin-like_dom"/>
</dbReference>
<dbReference type="Gene3D" id="3.40.190.10">
    <property type="entry name" value="Periplasmic binding protein-like II"/>
    <property type="match status" value="1"/>
</dbReference>
<evidence type="ECO:0000259" key="1">
    <source>
        <dbReference type="PROSITE" id="PS51408"/>
    </source>
</evidence>
<dbReference type="GO" id="GO:0005785">
    <property type="term" value="C:signal recognition particle receptor complex"/>
    <property type="evidence" value="ECO:0007669"/>
    <property type="project" value="TreeGrafter"/>
</dbReference>
<accession>A0A1E1WTG1</accession>
<dbReference type="EMBL" id="GDQN01000963">
    <property type="protein sequence ID" value="JAT90091.1"/>
    <property type="molecule type" value="Transcribed_RNA"/>
</dbReference>
<dbReference type="GO" id="GO:0045047">
    <property type="term" value="P:protein targeting to ER"/>
    <property type="evidence" value="ECO:0007669"/>
    <property type="project" value="TreeGrafter"/>
</dbReference>
<evidence type="ECO:0000313" key="2">
    <source>
        <dbReference type="EMBL" id="JAT90091.1"/>
    </source>
</evidence>
<dbReference type="PROSITE" id="PS51408">
    <property type="entry name" value="TRANSFERRIN_LIKE_4"/>
    <property type="match status" value="1"/>
</dbReference>
<organism evidence="2">
    <name type="scientific">Pectinophora gossypiella</name>
    <name type="common">Cotton pink bollworm</name>
    <name type="synonym">Depressaria gossypiella</name>
    <dbReference type="NCBI Taxonomy" id="13191"/>
    <lineage>
        <taxon>Eukaryota</taxon>
        <taxon>Metazoa</taxon>
        <taxon>Ecdysozoa</taxon>
        <taxon>Arthropoda</taxon>
        <taxon>Hexapoda</taxon>
        <taxon>Insecta</taxon>
        <taxon>Pterygota</taxon>
        <taxon>Neoptera</taxon>
        <taxon>Endopterygota</taxon>
        <taxon>Lepidoptera</taxon>
        <taxon>Glossata</taxon>
        <taxon>Ditrysia</taxon>
        <taxon>Gelechioidea</taxon>
        <taxon>Gelechiidae</taxon>
        <taxon>Apatetrinae</taxon>
        <taxon>Pectinophora</taxon>
    </lineage>
</organism>